<dbReference type="Pfam" id="PF12796">
    <property type="entry name" value="Ank_2"/>
    <property type="match status" value="2"/>
</dbReference>
<dbReference type="SUPFAM" id="SSF56112">
    <property type="entry name" value="Protein kinase-like (PK-like)"/>
    <property type="match status" value="1"/>
</dbReference>
<dbReference type="InterPro" id="IPR027417">
    <property type="entry name" value="P-loop_NTPase"/>
</dbReference>
<dbReference type="InterPro" id="IPR036770">
    <property type="entry name" value="Ankyrin_rpt-contain_sf"/>
</dbReference>
<evidence type="ECO:0000256" key="1">
    <source>
        <dbReference type="ARBA" id="ARBA00008171"/>
    </source>
</evidence>
<dbReference type="PANTHER" id="PTHR10039:SF16">
    <property type="entry name" value="GPI INOSITOL-DEACYLASE"/>
    <property type="match status" value="1"/>
</dbReference>
<feature type="repeat" description="ANK" evidence="3">
    <location>
        <begin position="716"/>
        <end position="748"/>
    </location>
</feature>
<dbReference type="Pfam" id="PF00023">
    <property type="entry name" value="Ank"/>
    <property type="match status" value="2"/>
</dbReference>
<name>A0A5M8PVY0_9LECA</name>
<dbReference type="Proteomes" id="UP000324767">
    <property type="component" value="Unassembled WGS sequence"/>
</dbReference>
<sequence>MDPLSLVASLAGASSLSLHLSQTLYEYTANIRNKSRDMTKLMDELQSLQVTFEAVNQVLRSNALPKDGRSETSREDIRLTMLTAISRCAEEMQRLEGLFSKLGMGKEVKKIRSMIFPLKREEISQIIARLESSRTTLTLLLQVVTLNSVSRAATSQDIYRWLNAADHSSIHRRARSQQLSGTGRWLLDSEEFVKWSSSAHSFLYLWGIPGSGKSILFSTIVDDIVDRCASELEVAKLTAVAYFYFAFHDSSKQSTNQLLRSLVTQLFRQSQERSSELKALYSQCSDGRWEPSEEKLLLVLQELLRSFHDSYIMIDALDECSDCENLCSMLETMNGFQVGNFHIFVTSRQQHGLHDTLQAIATQHINLRAIKVDNDIRMYVRMRLQETKWPSTVREEVEQSLVRHANGMFIWVALQVEALEKTKTLKRLRQTLESLPRSLDATYERILSNISEPNAGLAKTTFRWLASSLRPLRLEELAEALAFDLDSGNPEFSLESRLLEPKDILDVGSSLITNRTASDSTEALEFAHFSVPEFLASERIKVGPAAFYYISNDSGQFALEMCLTYLRKFESAGSILPETFSAFPLAEYAAKFWTQHAATLEHSSNFGTNIRRLVLDLLRRPVAFANWIRLYDLDDPSKEFPYTEELQNVPGPLYYMSLAGLPSSVRWLLAEDGSREINEIGGRFGSAIQAAAAGGHVEVVKVLLESGADVNLQCGSYGSPLQAATASGQVSVIQLLLQFGADVNLQGGLYGNPLQAAAAIGQQHVTQLLLERGADVNSQGGHYGNALQAAIAKGKDSVAMLLIKAGASINTTGGFYGSPLVAAVIEGHDHMVQALVDHGADVTIERFPNRTLVHEAASLGHVEVVHVLLCTKLQVSSVDNSERTALHDAAAKGHASVLELLLRHEIDADAKDKDGMTALHCAADGGFPAAVKALLNFGADINAIDRQRSTPLHLAIQRRHGAVHRLLIDLGARLDLMNKKKLTPAQVAFKMNLLHPKRFRPDRRKTEKLTKGHQALSVEVLKRKPGVEAQKEKYRFVLKKRFTLKKRGQGRESQLLREYDVLQRLHHPNIVKFLGYKECKGEGRLFMEYCTEGDLSCYIKRDPDSSAGETSEEPYPSVTQSDSSNSRESDDSDPSSDDSNSDESRPEVTEAPTLTCQDIWHLLLQLASALAYCHHGLVEQNGMILFRLPWQTILHRDIKPENIVLTKDDRNLLVAKLCDLGLAKVFDANSRQTRGIGSAKYMPPEVLERREPWTIKGDIFALGATFKDLNLRLTSDLGISQADRLSIFQKCEKSLQTTLDDCIATEAKDRPSSLVILQHARDHLSMLPNDGKWQFHQDGPSQTYEYPLNAILECLESLFYSISETELHHGVGWISRFQLLWDDIGLKTGKTILWSDNENAYLKILLKRPKTRIDQNSEVSLEDLWQPRITSLEGENIPSGCRWNTRKLSAPDLKEILGREFSRAFENLGTTKEVVSSPLTGFLFRSGPAGAALGQPQQLSTTSKVLHEAPQLQQALGSLHRVHFAEPDKADDPLNKQGTRKS</sequence>
<dbReference type="SMART" id="SM00220">
    <property type="entry name" value="S_TKc"/>
    <property type="match status" value="1"/>
</dbReference>
<evidence type="ECO:0000256" key="3">
    <source>
        <dbReference type="PROSITE-ProRule" id="PRU00023"/>
    </source>
</evidence>
<keyword evidence="3" id="KW-0040">ANK repeat</keyword>
<feature type="repeat" description="ANK" evidence="3">
    <location>
        <begin position="881"/>
        <end position="913"/>
    </location>
</feature>
<keyword evidence="2" id="KW-0677">Repeat</keyword>
<dbReference type="Gene3D" id="1.25.40.20">
    <property type="entry name" value="Ankyrin repeat-containing domain"/>
    <property type="match status" value="3"/>
</dbReference>
<dbReference type="GO" id="GO:0005524">
    <property type="term" value="F:ATP binding"/>
    <property type="evidence" value="ECO:0007669"/>
    <property type="project" value="InterPro"/>
</dbReference>
<dbReference type="InterPro" id="IPR008271">
    <property type="entry name" value="Ser/Thr_kinase_AS"/>
</dbReference>
<dbReference type="Pfam" id="PF24883">
    <property type="entry name" value="NPHP3_N"/>
    <property type="match status" value="1"/>
</dbReference>
<evidence type="ECO:0000313" key="6">
    <source>
        <dbReference type="EMBL" id="KAA6413097.1"/>
    </source>
</evidence>
<feature type="region of interest" description="Disordered" evidence="4">
    <location>
        <begin position="1103"/>
        <end position="1150"/>
    </location>
</feature>
<organism evidence="6 7">
    <name type="scientific">Lasallia pustulata</name>
    <dbReference type="NCBI Taxonomy" id="136370"/>
    <lineage>
        <taxon>Eukaryota</taxon>
        <taxon>Fungi</taxon>
        <taxon>Dikarya</taxon>
        <taxon>Ascomycota</taxon>
        <taxon>Pezizomycotina</taxon>
        <taxon>Lecanoromycetes</taxon>
        <taxon>OSLEUM clade</taxon>
        <taxon>Umbilicariomycetidae</taxon>
        <taxon>Umbilicariales</taxon>
        <taxon>Umbilicariaceae</taxon>
        <taxon>Lasallia</taxon>
    </lineage>
</organism>
<dbReference type="InterPro" id="IPR001245">
    <property type="entry name" value="Ser-Thr/Tyr_kinase_cat_dom"/>
</dbReference>
<dbReference type="InterPro" id="IPR000719">
    <property type="entry name" value="Prot_kinase_dom"/>
</dbReference>
<evidence type="ECO:0000313" key="7">
    <source>
        <dbReference type="Proteomes" id="UP000324767"/>
    </source>
</evidence>
<dbReference type="OrthoDB" id="4772757at2759"/>
<dbReference type="SUPFAM" id="SSF48403">
    <property type="entry name" value="Ankyrin repeat"/>
    <property type="match status" value="1"/>
</dbReference>
<protein>
    <recommendedName>
        <fullName evidence="5">Protein kinase domain-containing protein</fullName>
    </recommendedName>
</protein>
<dbReference type="CDD" id="cd00180">
    <property type="entry name" value="PKc"/>
    <property type="match status" value="1"/>
</dbReference>
<dbReference type="Gene3D" id="1.10.510.10">
    <property type="entry name" value="Transferase(Phosphotransferase) domain 1"/>
    <property type="match status" value="2"/>
</dbReference>
<dbReference type="PROSITE" id="PS00108">
    <property type="entry name" value="PROTEIN_KINASE_ST"/>
    <property type="match status" value="1"/>
</dbReference>
<dbReference type="SMART" id="SM00248">
    <property type="entry name" value="ANK"/>
    <property type="match status" value="9"/>
</dbReference>
<dbReference type="Gene3D" id="3.40.50.300">
    <property type="entry name" value="P-loop containing nucleotide triphosphate hydrolases"/>
    <property type="match status" value="1"/>
</dbReference>
<feature type="repeat" description="ANK" evidence="3">
    <location>
        <begin position="752"/>
        <end position="781"/>
    </location>
</feature>
<dbReference type="GO" id="GO:0004672">
    <property type="term" value="F:protein kinase activity"/>
    <property type="evidence" value="ECO:0007669"/>
    <property type="project" value="InterPro"/>
</dbReference>
<evidence type="ECO:0000256" key="4">
    <source>
        <dbReference type="SAM" id="MobiDB-lite"/>
    </source>
</evidence>
<evidence type="ECO:0000256" key="2">
    <source>
        <dbReference type="ARBA" id="ARBA00022737"/>
    </source>
</evidence>
<feature type="repeat" description="ANK" evidence="3">
    <location>
        <begin position="914"/>
        <end position="946"/>
    </location>
</feature>
<dbReference type="InterPro" id="IPR002110">
    <property type="entry name" value="Ankyrin_rpt"/>
</dbReference>
<dbReference type="PANTHER" id="PTHR10039">
    <property type="entry name" value="AMELOGENIN"/>
    <property type="match status" value="1"/>
</dbReference>
<dbReference type="PROSITE" id="PS50088">
    <property type="entry name" value="ANK_REPEAT"/>
    <property type="match status" value="7"/>
</dbReference>
<evidence type="ECO:0000259" key="5">
    <source>
        <dbReference type="PROSITE" id="PS50011"/>
    </source>
</evidence>
<dbReference type="InterPro" id="IPR011009">
    <property type="entry name" value="Kinase-like_dom_sf"/>
</dbReference>
<feature type="compositionally biased region" description="Acidic residues" evidence="4">
    <location>
        <begin position="1130"/>
        <end position="1141"/>
    </location>
</feature>
<dbReference type="PROSITE" id="PS50297">
    <property type="entry name" value="ANK_REP_REGION"/>
    <property type="match status" value="6"/>
</dbReference>
<feature type="repeat" description="ANK" evidence="3">
    <location>
        <begin position="683"/>
        <end position="715"/>
    </location>
</feature>
<feature type="domain" description="Protein kinase" evidence="5">
    <location>
        <begin position="1003"/>
        <end position="1326"/>
    </location>
</feature>
<feature type="repeat" description="ANK" evidence="3">
    <location>
        <begin position="947"/>
        <end position="979"/>
    </location>
</feature>
<dbReference type="PROSITE" id="PS50011">
    <property type="entry name" value="PROTEIN_KINASE_DOM"/>
    <property type="match status" value="1"/>
</dbReference>
<comment type="caution">
    <text evidence="6">The sequence shown here is derived from an EMBL/GenBank/DDBJ whole genome shotgun (WGS) entry which is preliminary data.</text>
</comment>
<accession>A0A5M8PVY0</accession>
<proteinExistence type="inferred from homology"/>
<dbReference type="InterPro" id="IPR056884">
    <property type="entry name" value="NPHP3-like_N"/>
</dbReference>
<comment type="similarity">
    <text evidence="1">Belongs to the protein kinase superfamily. TKL Ser/Thr protein kinase family. ROCO subfamily.</text>
</comment>
<feature type="repeat" description="ANK" evidence="3">
    <location>
        <begin position="818"/>
        <end position="847"/>
    </location>
</feature>
<reference evidence="6 7" key="1">
    <citation type="submission" date="2019-09" db="EMBL/GenBank/DDBJ databases">
        <title>The hologenome of the rock-dwelling lichen Lasallia pustulata.</title>
        <authorList>
            <person name="Greshake Tzovaras B."/>
            <person name="Segers F."/>
            <person name="Bicker A."/>
            <person name="Dal Grande F."/>
            <person name="Otte J."/>
            <person name="Hankeln T."/>
            <person name="Schmitt I."/>
            <person name="Ebersberger I."/>
        </authorList>
    </citation>
    <scope>NUCLEOTIDE SEQUENCE [LARGE SCALE GENOMIC DNA]</scope>
    <source>
        <strain evidence="6">A1-1</strain>
    </source>
</reference>
<dbReference type="Pfam" id="PF07714">
    <property type="entry name" value="PK_Tyr_Ser-Thr"/>
    <property type="match status" value="1"/>
</dbReference>
<gene>
    <name evidence="6" type="ORF">FRX48_02841</name>
</gene>
<dbReference type="SUPFAM" id="SSF52540">
    <property type="entry name" value="P-loop containing nucleoside triphosphate hydrolases"/>
    <property type="match status" value="1"/>
</dbReference>
<dbReference type="EMBL" id="VXIT01000004">
    <property type="protein sequence ID" value="KAA6413097.1"/>
    <property type="molecule type" value="Genomic_DNA"/>
</dbReference>